<evidence type="ECO:0000256" key="7">
    <source>
        <dbReference type="PROSITE-ProRule" id="PRU00261"/>
    </source>
</evidence>
<dbReference type="CDD" id="cd00035">
    <property type="entry name" value="ChtBD1"/>
    <property type="match status" value="1"/>
</dbReference>
<dbReference type="PANTHER" id="PTHR46471">
    <property type="entry name" value="CHITIN DEACETYLASE"/>
    <property type="match status" value="1"/>
</dbReference>
<accession>A0A0D2D8F9</accession>
<reference evidence="12 13" key="1">
    <citation type="submission" date="2015-01" db="EMBL/GenBank/DDBJ databases">
        <title>The Genome Sequence of Exophiala xenobiotica CBS118157.</title>
        <authorList>
            <consortium name="The Broad Institute Genomics Platform"/>
            <person name="Cuomo C."/>
            <person name="de Hoog S."/>
            <person name="Gorbushina A."/>
            <person name="Stielow B."/>
            <person name="Teixiera M."/>
            <person name="Abouelleil A."/>
            <person name="Chapman S.B."/>
            <person name="Priest M."/>
            <person name="Young S.K."/>
            <person name="Wortman J."/>
            <person name="Nusbaum C."/>
            <person name="Birren B."/>
        </authorList>
    </citation>
    <scope>NUCLEOTIDE SEQUENCE [LARGE SCALE GENOMIC DNA]</scope>
    <source>
        <strain evidence="12 13">CBS 118157</strain>
    </source>
</reference>
<dbReference type="AlphaFoldDB" id="A0A0D2D8F9"/>
<comment type="caution">
    <text evidence="7">Lacks conserved residue(s) required for the propagation of feature annotation.</text>
</comment>
<keyword evidence="5" id="KW-0119">Carbohydrate metabolism</keyword>
<dbReference type="PROSITE" id="PS00026">
    <property type="entry name" value="CHIT_BIND_I_1"/>
    <property type="match status" value="1"/>
</dbReference>
<dbReference type="PROSITE" id="PS50941">
    <property type="entry name" value="CHIT_BIND_I_2"/>
    <property type="match status" value="1"/>
</dbReference>
<feature type="domain" description="NodB homology" evidence="10">
    <location>
        <begin position="104"/>
        <end position="299"/>
    </location>
</feature>
<dbReference type="Gene3D" id="2.60.120.200">
    <property type="match status" value="1"/>
</dbReference>
<dbReference type="InterPro" id="IPR001002">
    <property type="entry name" value="Chitin-bd_1"/>
</dbReference>
<evidence type="ECO:0000256" key="4">
    <source>
        <dbReference type="ARBA" id="ARBA00022801"/>
    </source>
</evidence>
<evidence type="ECO:0000313" key="12">
    <source>
        <dbReference type="EMBL" id="KIW58562.1"/>
    </source>
</evidence>
<dbReference type="Gene3D" id="3.20.20.370">
    <property type="entry name" value="Glycoside hydrolase/deacetylase"/>
    <property type="match status" value="1"/>
</dbReference>
<keyword evidence="7" id="KW-1015">Disulfide bond</keyword>
<feature type="domain" description="GH16" evidence="11">
    <location>
        <begin position="395"/>
        <end position="635"/>
    </location>
</feature>
<proteinExistence type="predicted"/>
<sequence length="711" mass="79417">MFGPAQDQVKHSLVPRKWKNPPSPTAKKCGPGVGYCDPGYCCSIGGNCGKGYHYCSGPACQLGYSDGCDANQKPLGTETMHIERPLVGNVSYGGVGISQCVSSDHIALTFDDGPYNFTWHLLDVLASYNAKATFFITGNNLGKGQMDVEETGYPALIRRMHADGHQIASHTWTHQNLTEMSEEHMINQMHYNEMAFRNILGFFPTYMRPPYSECNSTCQAIMKKMGYHITLYTLVTHDYLYDDPTLIQTAKDSFVEQMELAKNLSINTVAINHDILYQTSYNLTNYMLDYMKFLNYGTSVTVGECLGDPPENWYRTAGGAPPAAALMVQSSRLSLVLLGFGSVLDKLATPVFARSLHDNSPECDCYVTNGRSSAFFQYHRFYDFRDVGTDSIYDHEPANVTSPQSNGDEPGQQGYLNSTAFAKDWKIQNWGHEREGPNYPVTVQMSPQNVFILRNPEESSTSHLTLRSYRAKHFTSTAELEGLQRNLLHASIRFHARVRGATGVVAGMFTYLNDSQESDIEILTRDPPNRIRYTNQPSVGSDGWDVPGASSEVELPAPIVWTDWVTHRLDWTPNMSSWYADGQWLLDKEYGVPRLPSYLVLNLWSNGGDWSGNMSLGSAAYLDIQWIDMVFNKSGPDDGYKLDGNGKKLRRNINFLGKRSSHCHRVCAVDSVPTAGFPVLISKAARTMRNPEWILMCILGLMLASVSFVNV</sequence>
<organism evidence="12 13">
    <name type="scientific">Exophiala xenobiotica</name>
    <dbReference type="NCBI Taxonomy" id="348802"/>
    <lineage>
        <taxon>Eukaryota</taxon>
        <taxon>Fungi</taxon>
        <taxon>Dikarya</taxon>
        <taxon>Ascomycota</taxon>
        <taxon>Pezizomycotina</taxon>
        <taxon>Eurotiomycetes</taxon>
        <taxon>Chaetothyriomycetidae</taxon>
        <taxon>Chaetothyriales</taxon>
        <taxon>Herpotrichiellaceae</taxon>
        <taxon>Exophiala</taxon>
    </lineage>
</organism>
<feature type="region of interest" description="Disordered" evidence="8">
    <location>
        <begin position="1"/>
        <end position="25"/>
    </location>
</feature>
<keyword evidence="6" id="KW-0170">Cobalt</keyword>
<dbReference type="InterPro" id="IPR011330">
    <property type="entry name" value="Glyco_hydro/deAcase_b/a-brl"/>
</dbReference>
<evidence type="ECO:0008006" key="14">
    <source>
        <dbReference type="Google" id="ProtNLM"/>
    </source>
</evidence>
<feature type="domain" description="Chitin-binding type-1" evidence="9">
    <location>
        <begin position="26"/>
        <end position="70"/>
    </location>
</feature>
<dbReference type="CDD" id="cd10951">
    <property type="entry name" value="CE4_ClCDA_like"/>
    <property type="match status" value="1"/>
</dbReference>
<evidence type="ECO:0000256" key="5">
    <source>
        <dbReference type="ARBA" id="ARBA00023277"/>
    </source>
</evidence>
<keyword evidence="4" id="KW-0378">Hydrolase</keyword>
<name>A0A0D2D8F9_9EURO</name>
<dbReference type="GO" id="GO:0016810">
    <property type="term" value="F:hydrolase activity, acting on carbon-nitrogen (but not peptide) bonds"/>
    <property type="evidence" value="ECO:0007669"/>
    <property type="project" value="InterPro"/>
</dbReference>
<evidence type="ECO:0000259" key="11">
    <source>
        <dbReference type="PROSITE" id="PS51762"/>
    </source>
</evidence>
<evidence type="ECO:0000259" key="9">
    <source>
        <dbReference type="PROSITE" id="PS50941"/>
    </source>
</evidence>
<feature type="disulfide bond" evidence="7">
    <location>
        <begin position="36"/>
        <end position="48"/>
    </location>
</feature>
<evidence type="ECO:0000259" key="10">
    <source>
        <dbReference type="PROSITE" id="PS51677"/>
    </source>
</evidence>
<dbReference type="HOGENOM" id="CLU_388317_0_0_1"/>
<evidence type="ECO:0000256" key="2">
    <source>
        <dbReference type="ARBA" id="ARBA00022723"/>
    </source>
</evidence>
<dbReference type="PROSITE" id="PS51762">
    <property type="entry name" value="GH16_2"/>
    <property type="match status" value="1"/>
</dbReference>
<dbReference type="InterPro" id="IPR000757">
    <property type="entry name" value="Beta-glucanase-like"/>
</dbReference>
<dbReference type="InterPro" id="IPR002509">
    <property type="entry name" value="NODB_dom"/>
</dbReference>
<dbReference type="GO" id="GO:0008061">
    <property type="term" value="F:chitin binding"/>
    <property type="evidence" value="ECO:0007669"/>
    <property type="project" value="UniProtKB-UniRule"/>
</dbReference>
<keyword evidence="2" id="KW-0479">Metal-binding</keyword>
<dbReference type="GO" id="GO:0005975">
    <property type="term" value="P:carbohydrate metabolic process"/>
    <property type="evidence" value="ECO:0007669"/>
    <property type="project" value="InterPro"/>
</dbReference>
<dbReference type="InterPro" id="IPR013320">
    <property type="entry name" value="ConA-like_dom_sf"/>
</dbReference>
<dbReference type="GO" id="GO:0004553">
    <property type="term" value="F:hydrolase activity, hydrolyzing O-glycosyl compounds"/>
    <property type="evidence" value="ECO:0007669"/>
    <property type="project" value="InterPro"/>
</dbReference>
<dbReference type="PROSITE" id="PS51677">
    <property type="entry name" value="NODB"/>
    <property type="match status" value="1"/>
</dbReference>
<dbReference type="EMBL" id="KN847318">
    <property type="protein sequence ID" value="KIW58562.1"/>
    <property type="molecule type" value="Genomic_DNA"/>
</dbReference>
<dbReference type="InterPro" id="IPR018371">
    <property type="entry name" value="Chitin-binding_1_CS"/>
</dbReference>
<dbReference type="Proteomes" id="UP000054342">
    <property type="component" value="Unassembled WGS sequence"/>
</dbReference>
<evidence type="ECO:0000256" key="6">
    <source>
        <dbReference type="ARBA" id="ARBA00023285"/>
    </source>
</evidence>
<evidence type="ECO:0000256" key="1">
    <source>
        <dbReference type="ARBA" id="ARBA00001941"/>
    </source>
</evidence>
<feature type="disulfide bond" evidence="7">
    <location>
        <begin position="41"/>
        <end position="55"/>
    </location>
</feature>
<gene>
    <name evidence="12" type="ORF">PV05_03070</name>
</gene>
<dbReference type="RefSeq" id="XP_013319146.1">
    <property type="nucleotide sequence ID" value="XM_013463692.1"/>
</dbReference>
<dbReference type="STRING" id="348802.A0A0D2D8F9"/>
<keyword evidence="3" id="KW-0732">Signal</keyword>
<keyword evidence="13" id="KW-1185">Reference proteome</keyword>
<evidence type="ECO:0000256" key="8">
    <source>
        <dbReference type="SAM" id="MobiDB-lite"/>
    </source>
</evidence>
<dbReference type="GeneID" id="25324978"/>
<comment type="cofactor">
    <cofactor evidence="1">
        <name>Co(2+)</name>
        <dbReference type="ChEBI" id="CHEBI:48828"/>
    </cofactor>
</comment>
<dbReference type="OrthoDB" id="4388755at2759"/>
<dbReference type="SUPFAM" id="SSF49899">
    <property type="entry name" value="Concanavalin A-like lectins/glucanases"/>
    <property type="match status" value="1"/>
</dbReference>
<evidence type="ECO:0000313" key="13">
    <source>
        <dbReference type="Proteomes" id="UP000054342"/>
    </source>
</evidence>
<dbReference type="Pfam" id="PF01522">
    <property type="entry name" value="Polysacc_deac_1"/>
    <property type="match status" value="1"/>
</dbReference>
<dbReference type="SUPFAM" id="SSF88713">
    <property type="entry name" value="Glycoside hydrolase/deacetylase"/>
    <property type="match status" value="1"/>
</dbReference>
<dbReference type="CDD" id="cd00413">
    <property type="entry name" value="Glyco_hydrolase_16"/>
    <property type="match status" value="1"/>
</dbReference>
<protein>
    <recommendedName>
        <fullName evidence="14">NodB homology domain-containing protein</fullName>
    </recommendedName>
</protein>
<evidence type="ECO:0000256" key="3">
    <source>
        <dbReference type="ARBA" id="ARBA00022729"/>
    </source>
</evidence>
<dbReference type="PANTHER" id="PTHR46471:SF2">
    <property type="entry name" value="CHITIN DEACETYLASE-RELATED"/>
    <property type="match status" value="1"/>
</dbReference>
<keyword evidence="7" id="KW-0147">Chitin-binding</keyword>
<dbReference type="GO" id="GO:0046872">
    <property type="term" value="F:metal ion binding"/>
    <property type="evidence" value="ECO:0007669"/>
    <property type="project" value="UniProtKB-KW"/>
</dbReference>